<name>A0ABW6WXI6_9ACTN</name>
<proteinExistence type="predicted"/>
<dbReference type="Gene3D" id="3.10.450.50">
    <property type="match status" value="1"/>
</dbReference>
<dbReference type="RefSeq" id="WP_020516769.1">
    <property type="nucleotide sequence ID" value="NZ_JBIAZU010000013.1"/>
</dbReference>
<dbReference type="Pfam" id="PF12680">
    <property type="entry name" value="SnoaL_2"/>
    <property type="match status" value="1"/>
</dbReference>
<reference evidence="2 3" key="1">
    <citation type="submission" date="2024-10" db="EMBL/GenBank/DDBJ databases">
        <title>The Natural Products Discovery Center: Release of the First 8490 Sequenced Strains for Exploring Actinobacteria Biosynthetic Diversity.</title>
        <authorList>
            <person name="Kalkreuter E."/>
            <person name="Kautsar S.A."/>
            <person name="Yang D."/>
            <person name="Bader C.D."/>
            <person name="Teijaro C.N."/>
            <person name="Fluegel L."/>
            <person name="Davis C.M."/>
            <person name="Simpson J.R."/>
            <person name="Lauterbach L."/>
            <person name="Steele A.D."/>
            <person name="Gui C."/>
            <person name="Meng S."/>
            <person name="Li G."/>
            <person name="Viehrig K."/>
            <person name="Ye F."/>
            <person name="Su P."/>
            <person name="Kiefer A.F."/>
            <person name="Nichols A."/>
            <person name="Cepeda A.J."/>
            <person name="Yan W."/>
            <person name="Fan B."/>
            <person name="Jiang Y."/>
            <person name="Adhikari A."/>
            <person name="Zheng C.-J."/>
            <person name="Schuster L."/>
            <person name="Cowan T.M."/>
            <person name="Smanski M.J."/>
            <person name="Chevrette M.G."/>
            <person name="De Carvalho L.P.S."/>
            <person name="Shen B."/>
        </authorList>
    </citation>
    <scope>NUCLEOTIDE SEQUENCE [LARGE SCALE GENOMIC DNA]</scope>
    <source>
        <strain evidence="2 3">NPDC000087</strain>
    </source>
</reference>
<evidence type="ECO:0000259" key="1">
    <source>
        <dbReference type="Pfam" id="PF12680"/>
    </source>
</evidence>
<protein>
    <submittedName>
        <fullName evidence="2">YybH family protein</fullName>
    </submittedName>
</protein>
<accession>A0ABW6WXI6</accession>
<dbReference type="Proteomes" id="UP001602245">
    <property type="component" value="Unassembled WGS sequence"/>
</dbReference>
<organism evidence="2 3">
    <name type="scientific">Paractinoplanes globisporus</name>
    <dbReference type="NCBI Taxonomy" id="113565"/>
    <lineage>
        <taxon>Bacteria</taxon>
        <taxon>Bacillati</taxon>
        <taxon>Actinomycetota</taxon>
        <taxon>Actinomycetes</taxon>
        <taxon>Micromonosporales</taxon>
        <taxon>Micromonosporaceae</taxon>
        <taxon>Paractinoplanes</taxon>
    </lineage>
</organism>
<comment type="caution">
    <text evidence="2">The sequence shown here is derived from an EMBL/GenBank/DDBJ whole genome shotgun (WGS) entry which is preliminary data.</text>
</comment>
<dbReference type="EMBL" id="JBIAZU010000013">
    <property type="protein sequence ID" value="MFF5297698.1"/>
    <property type="molecule type" value="Genomic_DNA"/>
</dbReference>
<sequence length="125" mass="13208">MFIDTPAAVHAALEDAFRSGDLEAYLALHEDDATVVVPPEGRAVRGKPAIRDAMTGLLDRPQGLTSVVRKTLEAGDLALTRATWTIEGTAPDGTPLRLGGNGTVLSRRRPDGQWGIVLDDPLGPA</sequence>
<dbReference type="InterPro" id="IPR032710">
    <property type="entry name" value="NTF2-like_dom_sf"/>
</dbReference>
<dbReference type="NCBIfam" id="TIGR02246">
    <property type="entry name" value="SgcJ/EcaC family oxidoreductase"/>
    <property type="match status" value="1"/>
</dbReference>
<evidence type="ECO:0000313" key="3">
    <source>
        <dbReference type="Proteomes" id="UP001602245"/>
    </source>
</evidence>
<evidence type="ECO:0000313" key="2">
    <source>
        <dbReference type="EMBL" id="MFF5297698.1"/>
    </source>
</evidence>
<gene>
    <name evidence="2" type="ORF">ACFY35_50410</name>
</gene>
<dbReference type="InterPro" id="IPR011944">
    <property type="entry name" value="Steroid_delta5-4_isomerase"/>
</dbReference>
<keyword evidence="3" id="KW-1185">Reference proteome</keyword>
<dbReference type="SUPFAM" id="SSF54427">
    <property type="entry name" value="NTF2-like"/>
    <property type="match status" value="1"/>
</dbReference>
<dbReference type="InterPro" id="IPR037401">
    <property type="entry name" value="SnoaL-like"/>
</dbReference>
<feature type="domain" description="SnoaL-like" evidence="1">
    <location>
        <begin position="13"/>
        <end position="114"/>
    </location>
</feature>